<evidence type="ECO:0000256" key="4">
    <source>
        <dbReference type="ARBA" id="ARBA00023163"/>
    </source>
</evidence>
<dbReference type="InterPro" id="IPR039538">
    <property type="entry name" value="BetI_C"/>
</dbReference>
<dbReference type="InterPro" id="IPR001647">
    <property type="entry name" value="HTH_TetR"/>
</dbReference>
<evidence type="ECO:0000256" key="2">
    <source>
        <dbReference type="ARBA" id="ARBA00023015"/>
    </source>
</evidence>
<dbReference type="EMBL" id="FNKK01000002">
    <property type="protein sequence ID" value="SDR06890.1"/>
    <property type="molecule type" value="Genomic_DNA"/>
</dbReference>
<sequence>MDHVPRKPPPGRGHRERLLAGAVTCLQERGYADTTVRDLVAVSGTNMASIGYHFGGKEALLHEALAECFRTWTSRVEEAVLAEGEHTVRGALERALAELIDVFEEQRPLIVSCVEAFPPALRSEALRAKLRDCYAEARRAGVEMVRKLAADGGTSLPAEALVSVIIAISDGLMLQWLLDPDAVPDARQVIEVLGYLGGVLAAEEEPRTGSAAPADVSRPGDR</sequence>
<protein>
    <submittedName>
        <fullName evidence="7">DNA-binding transcriptional regulator, AcrR family</fullName>
    </submittedName>
</protein>
<feature type="domain" description="HTH tetR-type" evidence="6">
    <location>
        <begin position="12"/>
        <end position="72"/>
    </location>
</feature>
<dbReference type="AlphaFoldDB" id="A0A1H1G134"/>
<dbReference type="SUPFAM" id="SSF46689">
    <property type="entry name" value="Homeodomain-like"/>
    <property type="match status" value="1"/>
</dbReference>
<dbReference type="Gene3D" id="1.10.357.10">
    <property type="entry name" value="Tetracycline Repressor, domain 2"/>
    <property type="match status" value="1"/>
</dbReference>
<keyword evidence="1" id="KW-0678">Repressor</keyword>
<evidence type="ECO:0000313" key="7">
    <source>
        <dbReference type="EMBL" id="SDR06890.1"/>
    </source>
</evidence>
<dbReference type="Pfam" id="PF00440">
    <property type="entry name" value="TetR_N"/>
    <property type="match status" value="1"/>
</dbReference>
<dbReference type="PANTHER" id="PTHR30055:SF219">
    <property type="entry name" value="TRANSCRIPTIONAL REGULATORY PROTEIN"/>
    <property type="match status" value="1"/>
</dbReference>
<evidence type="ECO:0000256" key="5">
    <source>
        <dbReference type="PROSITE-ProRule" id="PRU00335"/>
    </source>
</evidence>
<evidence type="ECO:0000313" key="8">
    <source>
        <dbReference type="Proteomes" id="UP000217103"/>
    </source>
</evidence>
<evidence type="ECO:0000259" key="6">
    <source>
        <dbReference type="PROSITE" id="PS50977"/>
    </source>
</evidence>
<dbReference type="GO" id="GO:0000976">
    <property type="term" value="F:transcription cis-regulatory region binding"/>
    <property type="evidence" value="ECO:0007669"/>
    <property type="project" value="TreeGrafter"/>
</dbReference>
<dbReference type="RefSeq" id="WP_165634820.1">
    <property type="nucleotide sequence ID" value="NZ_FNKK01000002.1"/>
</dbReference>
<proteinExistence type="predicted"/>
<dbReference type="InterPro" id="IPR050109">
    <property type="entry name" value="HTH-type_TetR-like_transc_reg"/>
</dbReference>
<dbReference type="SUPFAM" id="SSF48498">
    <property type="entry name" value="Tetracyclin repressor-like, C-terminal domain"/>
    <property type="match status" value="1"/>
</dbReference>
<dbReference type="GO" id="GO:0003700">
    <property type="term" value="F:DNA-binding transcription factor activity"/>
    <property type="evidence" value="ECO:0007669"/>
    <property type="project" value="TreeGrafter"/>
</dbReference>
<feature type="DNA-binding region" description="H-T-H motif" evidence="5">
    <location>
        <begin position="35"/>
        <end position="54"/>
    </location>
</feature>
<keyword evidence="2" id="KW-0805">Transcription regulation</keyword>
<evidence type="ECO:0000256" key="1">
    <source>
        <dbReference type="ARBA" id="ARBA00022491"/>
    </source>
</evidence>
<evidence type="ECO:0000256" key="3">
    <source>
        <dbReference type="ARBA" id="ARBA00023125"/>
    </source>
</evidence>
<gene>
    <name evidence="7" type="ORF">SAMN04489764_3306</name>
</gene>
<keyword evidence="3 5" id="KW-0238">DNA-binding</keyword>
<dbReference type="Pfam" id="PF13977">
    <property type="entry name" value="TetR_C_6"/>
    <property type="match status" value="1"/>
</dbReference>
<keyword evidence="8" id="KW-1185">Reference proteome</keyword>
<dbReference type="InterPro" id="IPR036271">
    <property type="entry name" value="Tet_transcr_reg_TetR-rel_C_sf"/>
</dbReference>
<dbReference type="PANTHER" id="PTHR30055">
    <property type="entry name" value="HTH-TYPE TRANSCRIPTIONAL REGULATOR RUTR"/>
    <property type="match status" value="1"/>
</dbReference>
<dbReference type="STRING" id="35622.SAMN04489764_3306"/>
<dbReference type="Proteomes" id="UP000217103">
    <property type="component" value="Unassembled WGS sequence"/>
</dbReference>
<organism evidence="7 8">
    <name type="scientific">Thermostaphylospora chromogena</name>
    <dbReference type="NCBI Taxonomy" id="35622"/>
    <lineage>
        <taxon>Bacteria</taxon>
        <taxon>Bacillati</taxon>
        <taxon>Actinomycetota</taxon>
        <taxon>Actinomycetes</taxon>
        <taxon>Streptosporangiales</taxon>
        <taxon>Thermomonosporaceae</taxon>
        <taxon>Thermostaphylospora</taxon>
    </lineage>
</organism>
<dbReference type="PROSITE" id="PS50977">
    <property type="entry name" value="HTH_TETR_2"/>
    <property type="match status" value="1"/>
</dbReference>
<keyword evidence="4" id="KW-0804">Transcription</keyword>
<dbReference type="InterPro" id="IPR009057">
    <property type="entry name" value="Homeodomain-like_sf"/>
</dbReference>
<reference evidence="7 8" key="1">
    <citation type="submission" date="2016-10" db="EMBL/GenBank/DDBJ databases">
        <authorList>
            <person name="de Groot N.N."/>
        </authorList>
    </citation>
    <scope>NUCLEOTIDE SEQUENCE [LARGE SCALE GENOMIC DNA]</scope>
    <source>
        <strain evidence="7 8">DSM 43794</strain>
    </source>
</reference>
<accession>A0A1H1G134</accession>
<name>A0A1H1G134_9ACTN</name>